<reference evidence="1 2" key="1">
    <citation type="submission" date="2021-10" db="EMBL/GenBank/DDBJ databases">
        <title>Collection of gut derived symbiotic bacterial strains cultured from healthy donors.</title>
        <authorList>
            <person name="Lin H."/>
            <person name="Littmann E."/>
            <person name="Kohout C."/>
            <person name="Pamer E.G."/>
        </authorList>
    </citation>
    <scope>NUCLEOTIDE SEQUENCE [LARGE SCALE GENOMIC DNA]</scope>
    <source>
        <strain evidence="1 2">DFI.1.165</strain>
    </source>
</reference>
<proteinExistence type="predicted"/>
<sequence>MILYLDARTTVKDLIIDYIEVELANGETASLNWDESEIERTGNGFSARYKGVCFGEVYANGRLEQLQDMKITDIGLYSESCDPLNICITSMEFEDDGRLLKLEVPILHGNIVCQNESDEVISC</sequence>
<keyword evidence="2" id="KW-1185">Reference proteome</keyword>
<accession>A0ABS8DHK4</accession>
<comment type="caution">
    <text evidence="1">The sequence shown here is derived from an EMBL/GenBank/DDBJ whole genome shotgun (WGS) entry which is preliminary data.</text>
</comment>
<evidence type="ECO:0000313" key="2">
    <source>
        <dbReference type="Proteomes" id="UP001299546"/>
    </source>
</evidence>
<dbReference type="RefSeq" id="WP_025641552.1">
    <property type="nucleotide sequence ID" value="NZ_JAJCIQ010000008.1"/>
</dbReference>
<evidence type="ECO:0000313" key="1">
    <source>
        <dbReference type="EMBL" id="MCB7387882.1"/>
    </source>
</evidence>
<dbReference type="Proteomes" id="UP001299546">
    <property type="component" value="Unassembled WGS sequence"/>
</dbReference>
<dbReference type="EMBL" id="JAJCIS010000007">
    <property type="protein sequence ID" value="MCB7387882.1"/>
    <property type="molecule type" value="Genomic_DNA"/>
</dbReference>
<organism evidence="1 2">
    <name type="scientific">Bariatricus massiliensis</name>
    <dbReference type="NCBI Taxonomy" id="1745713"/>
    <lineage>
        <taxon>Bacteria</taxon>
        <taxon>Bacillati</taxon>
        <taxon>Bacillota</taxon>
        <taxon>Clostridia</taxon>
        <taxon>Lachnospirales</taxon>
        <taxon>Lachnospiraceae</taxon>
        <taxon>Bariatricus</taxon>
    </lineage>
</organism>
<name>A0ABS8DHK4_9FIRM</name>
<gene>
    <name evidence="1" type="ORF">LIZ65_11330</name>
</gene>
<protein>
    <submittedName>
        <fullName evidence="1">Uncharacterized protein</fullName>
    </submittedName>
</protein>